<evidence type="ECO:0000313" key="1">
    <source>
        <dbReference type="EMBL" id="KAJ2975174.1"/>
    </source>
</evidence>
<name>A0ACC1N9P7_9PEZI</name>
<keyword evidence="2" id="KW-1185">Reference proteome</keyword>
<gene>
    <name evidence="1" type="ORF">NUW58_g8432</name>
</gene>
<reference evidence="1" key="1">
    <citation type="submission" date="2022-10" db="EMBL/GenBank/DDBJ databases">
        <title>Genome Sequence of Xylaria curta.</title>
        <authorList>
            <person name="Buettner E."/>
        </authorList>
    </citation>
    <scope>NUCLEOTIDE SEQUENCE</scope>
    <source>
        <strain evidence="1">Babe10</strain>
    </source>
</reference>
<sequence>MASDAAVINRSIFNEEAAKYDDKHRKLNDRLTRELQARLDFIGVDWASDDEGSDNEGEDGGHEKKPRREVRLLDYACGTGMMSRALAPYTTQCTGMDISEKMVAGGLSPNEMHAVIGDLATEIVGDDLLSPQLFNFDIAVVGGGFHHFGDPELAAKRLVERLKPGGVLLIWDFLPHGPMHRHGQHHHEHHGKENDSHDHDHDHGHSHADESSESMSNVIYHSVMHHGFSEARMREIFTAAGAGTDFQLEVIGGGYTLGHGPEKNQGTASSGGWEEDTASKKGEGEDKDKEAFRRQVFFARGTKASTKAE</sequence>
<protein>
    <submittedName>
        <fullName evidence="1">Uncharacterized protein</fullName>
    </submittedName>
</protein>
<proteinExistence type="predicted"/>
<evidence type="ECO:0000313" key="2">
    <source>
        <dbReference type="Proteomes" id="UP001143856"/>
    </source>
</evidence>
<organism evidence="1 2">
    <name type="scientific">Xylaria curta</name>
    <dbReference type="NCBI Taxonomy" id="42375"/>
    <lineage>
        <taxon>Eukaryota</taxon>
        <taxon>Fungi</taxon>
        <taxon>Dikarya</taxon>
        <taxon>Ascomycota</taxon>
        <taxon>Pezizomycotina</taxon>
        <taxon>Sordariomycetes</taxon>
        <taxon>Xylariomycetidae</taxon>
        <taxon>Xylariales</taxon>
        <taxon>Xylariaceae</taxon>
        <taxon>Xylaria</taxon>
    </lineage>
</organism>
<dbReference type="Proteomes" id="UP001143856">
    <property type="component" value="Unassembled WGS sequence"/>
</dbReference>
<dbReference type="EMBL" id="JAPDGR010002571">
    <property type="protein sequence ID" value="KAJ2975174.1"/>
    <property type="molecule type" value="Genomic_DNA"/>
</dbReference>
<accession>A0ACC1N9P7</accession>
<comment type="caution">
    <text evidence="1">The sequence shown here is derived from an EMBL/GenBank/DDBJ whole genome shotgun (WGS) entry which is preliminary data.</text>
</comment>